<dbReference type="OrthoDB" id="9803529at2"/>
<feature type="domain" description="SUF system FeS cluster assembly SufBD core" evidence="2">
    <location>
        <begin position="171"/>
        <end position="398"/>
    </location>
</feature>
<protein>
    <submittedName>
        <fullName evidence="4">FeS assembly protein SufD</fullName>
    </submittedName>
</protein>
<dbReference type="HOGENOM" id="CLU_026231_3_0_9"/>
<dbReference type="InterPro" id="IPR000825">
    <property type="entry name" value="SUF_FeS_clus_asmbl_SufBD_core"/>
</dbReference>
<dbReference type="InterPro" id="IPR045595">
    <property type="entry name" value="SufBD_N"/>
</dbReference>
<dbReference type="InterPro" id="IPR037284">
    <property type="entry name" value="SUF_FeS_clus_asmbl_SufBD_sf"/>
</dbReference>
<accession>A0A0F4LX29</accession>
<dbReference type="AlphaFoldDB" id="A0A0F4LX29"/>
<evidence type="ECO:0000313" key="5">
    <source>
        <dbReference type="Proteomes" id="UP000033558"/>
    </source>
</evidence>
<dbReference type="Proteomes" id="UP000033558">
    <property type="component" value="Unassembled WGS sequence"/>
</dbReference>
<dbReference type="InterPro" id="IPR055346">
    <property type="entry name" value="Fe-S_cluster_assembly_SufBD"/>
</dbReference>
<organism evidence="4 5">
    <name type="scientific">Bombilactobacillus mellifer</name>
    <dbReference type="NCBI Taxonomy" id="1218492"/>
    <lineage>
        <taxon>Bacteria</taxon>
        <taxon>Bacillati</taxon>
        <taxon>Bacillota</taxon>
        <taxon>Bacilli</taxon>
        <taxon>Lactobacillales</taxon>
        <taxon>Lactobacillaceae</taxon>
        <taxon>Bombilactobacillus</taxon>
    </lineage>
</organism>
<name>A0A0F4LX29_9LACO</name>
<dbReference type="STRING" id="1218492.JG30_00620"/>
<comment type="similarity">
    <text evidence="1">Belongs to the iron-sulfur cluster assembly SufBD family.</text>
</comment>
<evidence type="ECO:0000259" key="2">
    <source>
        <dbReference type="Pfam" id="PF01458"/>
    </source>
</evidence>
<evidence type="ECO:0000256" key="1">
    <source>
        <dbReference type="ARBA" id="ARBA00043967"/>
    </source>
</evidence>
<sequence length="426" mass="47154">MTTFAVNPEMVKQLTQAHAEPLGLARRRNQAYQLWTDSTLPEIRQFKFRNWDFFDPLTIQWQNSDPQLLDQTQVLKQNQGLVQFGQTTTAVHLSADLEEQGVILSDIFSAFQMYPELLEQYFNRAWEQITTDQLLNYNNAFFTSGIFLYIPPQTVISEPLELQIIQDSTRKQPLISHCLIVVAENSAVTIDEHLSTVGANSNQANLCTEVLAGANSQVKFAALDELAEATTFYFRKQALLADNAHIEWSVGLMNSGNTVGQIESRLAAPGSRADSNVIAVTEGQQQVGINNTAINEAPHTVSNINQHGVLLNDSQLVFNGIGNIIHGAHGSQAEQKNKILMMSNQAVGKANPILFIHENDVEAGHAASVGPVDPSQLYYLTSRGIPYAQAKRLVIRGFLGSVIGSVTSKATRQRMIAVLERKLQRE</sequence>
<dbReference type="Pfam" id="PF19295">
    <property type="entry name" value="SufBD_N"/>
    <property type="match status" value="1"/>
</dbReference>
<proteinExistence type="inferred from homology"/>
<gene>
    <name evidence="4" type="primary">sufD2</name>
    <name evidence="4" type="ORF">JG30_00620</name>
</gene>
<dbReference type="PANTHER" id="PTHR43575:SF1">
    <property type="entry name" value="PROTEIN ABCI7, CHLOROPLASTIC"/>
    <property type="match status" value="1"/>
</dbReference>
<dbReference type="InterPro" id="IPR011542">
    <property type="entry name" value="SUF_FeS_clus_asmbl_SufD"/>
</dbReference>
<evidence type="ECO:0000313" key="4">
    <source>
        <dbReference type="EMBL" id="KJY63155.1"/>
    </source>
</evidence>
<dbReference type="PANTHER" id="PTHR43575">
    <property type="entry name" value="PROTEIN ABCI7, CHLOROPLASTIC"/>
    <property type="match status" value="1"/>
</dbReference>
<dbReference type="PATRIC" id="fig|1218492.5.peg.174"/>
<evidence type="ECO:0000259" key="3">
    <source>
        <dbReference type="Pfam" id="PF19295"/>
    </source>
</evidence>
<keyword evidence="5" id="KW-1185">Reference proteome</keyword>
<dbReference type="Pfam" id="PF01458">
    <property type="entry name" value="SUFBD_core"/>
    <property type="match status" value="1"/>
</dbReference>
<dbReference type="EMBL" id="JXJQ01000002">
    <property type="protein sequence ID" value="KJY63155.1"/>
    <property type="molecule type" value="Genomic_DNA"/>
</dbReference>
<dbReference type="SUPFAM" id="SSF101960">
    <property type="entry name" value="Stabilizer of iron transporter SufD"/>
    <property type="match status" value="1"/>
</dbReference>
<dbReference type="GO" id="GO:0016226">
    <property type="term" value="P:iron-sulfur cluster assembly"/>
    <property type="evidence" value="ECO:0007669"/>
    <property type="project" value="InterPro"/>
</dbReference>
<comment type="caution">
    <text evidence="4">The sequence shown here is derived from an EMBL/GenBank/DDBJ whole genome shotgun (WGS) entry which is preliminary data.</text>
</comment>
<dbReference type="RefSeq" id="WP_046315172.1">
    <property type="nucleotide sequence ID" value="NZ_JBHSZT010000003.1"/>
</dbReference>
<feature type="domain" description="SUF system FeS cluster assembly SufBD N-terminal" evidence="3">
    <location>
        <begin position="98"/>
        <end position="161"/>
    </location>
</feature>
<dbReference type="NCBIfam" id="TIGR01981">
    <property type="entry name" value="sufD"/>
    <property type="match status" value="1"/>
</dbReference>
<reference evidence="4 5" key="1">
    <citation type="submission" date="2015-01" db="EMBL/GenBank/DDBJ databases">
        <title>Comparative genomics of the lactic acid bacteria isolated from the honey bee gut.</title>
        <authorList>
            <person name="Ellegaard K.M."/>
            <person name="Tamarit D."/>
            <person name="Javelind E."/>
            <person name="Olofsson T."/>
            <person name="Andersson S.G."/>
            <person name="Vasquez A."/>
        </authorList>
    </citation>
    <scope>NUCLEOTIDE SEQUENCE [LARGE SCALE GENOMIC DNA]</scope>
    <source>
        <strain evidence="4 5">Bin4</strain>
    </source>
</reference>